<dbReference type="GeneID" id="107225847"/>
<dbReference type="Gene3D" id="3.90.400.10">
    <property type="entry name" value="Oligo-1,6-glucosidase, Domain 2"/>
    <property type="match status" value="1"/>
</dbReference>
<sequence length="247" mass="28697">MSNTPLHKVNDQVTEKSQKSIGVPDYWKTSVFYQIYPRSFKESDGDGVGDVNGITSKLEHPVDSGINAFWISRIYSSPMVDFGYDISNFTDIDPIFGILDDFGKLVLRVKQLDLKVIIDFVSNHSFDRHDSFRDDPSDWEWNEERGQYYFYQFIKAQPDLNYRNILLGEKMEDVFAFWLNRDIDGFRIDAINGLIEDEEFENESWSNNSEFQKAITTFSIIFSSRISLRLNMFCGVGETLLTNVVHK</sequence>
<dbReference type="Pfam" id="PF00128">
    <property type="entry name" value="Alpha-amylase"/>
    <property type="match status" value="2"/>
</dbReference>
<dbReference type="EC" id="3.2.1.20" evidence="2"/>
<evidence type="ECO:0000259" key="3">
    <source>
        <dbReference type="SMART" id="SM00642"/>
    </source>
</evidence>
<reference evidence="5" key="1">
    <citation type="submission" date="2025-08" db="UniProtKB">
        <authorList>
            <consortium name="RefSeq"/>
        </authorList>
    </citation>
    <scope>IDENTIFICATION</scope>
    <source>
        <tissue evidence="5">Thorax and Abdomen</tissue>
    </source>
</reference>
<dbReference type="InterPro" id="IPR045857">
    <property type="entry name" value="O16G_dom_2"/>
</dbReference>
<evidence type="ECO:0000313" key="4">
    <source>
        <dbReference type="Proteomes" id="UP000829291"/>
    </source>
</evidence>
<dbReference type="Proteomes" id="UP000829291">
    <property type="component" value="Chromosome 4"/>
</dbReference>
<evidence type="ECO:0000256" key="1">
    <source>
        <dbReference type="ARBA" id="ARBA00001657"/>
    </source>
</evidence>
<dbReference type="PANTHER" id="PTHR10357:SF179">
    <property type="entry name" value="NEUTRAL AND BASIC AMINO ACID TRANSPORT PROTEIN RBAT"/>
    <property type="match status" value="1"/>
</dbReference>
<dbReference type="RefSeq" id="XP_046592805.1">
    <property type="nucleotide sequence ID" value="XM_046736849.1"/>
</dbReference>
<dbReference type="SMART" id="SM00642">
    <property type="entry name" value="Aamy"/>
    <property type="match status" value="1"/>
</dbReference>
<comment type="catalytic activity">
    <reaction evidence="1">
        <text>Hydrolysis of terminal, non-reducing (1-&gt;4)-linked alpha-D-glucose residues with release of alpha-D-glucose.</text>
        <dbReference type="EC" id="3.2.1.20"/>
    </reaction>
</comment>
<keyword evidence="4" id="KW-1185">Reference proteome</keyword>
<name>A0ABM3FXR6_NEOLC</name>
<evidence type="ECO:0000256" key="2">
    <source>
        <dbReference type="ARBA" id="ARBA00012741"/>
    </source>
</evidence>
<dbReference type="InterPro" id="IPR017853">
    <property type="entry name" value="GH"/>
</dbReference>
<evidence type="ECO:0000313" key="5">
    <source>
        <dbReference type="RefSeq" id="XP_046592805.1"/>
    </source>
</evidence>
<protein>
    <recommendedName>
        <fullName evidence="2">alpha-glucosidase</fullName>
        <ecNumber evidence="2">3.2.1.20</ecNumber>
    </recommendedName>
</protein>
<dbReference type="SUPFAM" id="SSF51445">
    <property type="entry name" value="(Trans)glycosidases"/>
    <property type="match status" value="1"/>
</dbReference>
<dbReference type="InterPro" id="IPR006047">
    <property type="entry name" value="GH13_cat_dom"/>
</dbReference>
<dbReference type="Gene3D" id="3.20.20.80">
    <property type="entry name" value="Glycosidases"/>
    <property type="match status" value="2"/>
</dbReference>
<gene>
    <name evidence="5" type="primary">LOC107225847</name>
</gene>
<proteinExistence type="predicted"/>
<dbReference type="PANTHER" id="PTHR10357">
    <property type="entry name" value="ALPHA-AMYLASE FAMILY MEMBER"/>
    <property type="match status" value="1"/>
</dbReference>
<organism evidence="4 5">
    <name type="scientific">Neodiprion lecontei</name>
    <name type="common">Redheaded pine sawfly</name>
    <dbReference type="NCBI Taxonomy" id="441921"/>
    <lineage>
        <taxon>Eukaryota</taxon>
        <taxon>Metazoa</taxon>
        <taxon>Ecdysozoa</taxon>
        <taxon>Arthropoda</taxon>
        <taxon>Hexapoda</taxon>
        <taxon>Insecta</taxon>
        <taxon>Pterygota</taxon>
        <taxon>Neoptera</taxon>
        <taxon>Endopterygota</taxon>
        <taxon>Hymenoptera</taxon>
        <taxon>Tenthredinoidea</taxon>
        <taxon>Diprionidae</taxon>
        <taxon>Diprioninae</taxon>
        <taxon>Neodiprion</taxon>
    </lineage>
</organism>
<accession>A0ABM3FXR6</accession>
<feature type="domain" description="Glycosyl hydrolase family 13 catalytic" evidence="3">
    <location>
        <begin position="34"/>
        <end position="246"/>
    </location>
</feature>